<dbReference type="OrthoDB" id="527024at2759"/>
<evidence type="ECO:0000256" key="1">
    <source>
        <dbReference type="ARBA" id="ARBA00022737"/>
    </source>
</evidence>
<evidence type="ECO:0000256" key="3">
    <source>
        <dbReference type="PROSITE-ProRule" id="PRU00023"/>
    </source>
</evidence>
<dbReference type="EMBL" id="JAEHOE010000075">
    <property type="protein sequence ID" value="KAG2489257.1"/>
    <property type="molecule type" value="Genomic_DNA"/>
</dbReference>
<keyword evidence="6" id="KW-1185">Reference proteome</keyword>
<dbReference type="SMART" id="SM00248">
    <property type="entry name" value="ANK"/>
    <property type="match status" value="3"/>
</dbReference>
<comment type="caution">
    <text evidence="5">The sequence shown here is derived from an EMBL/GenBank/DDBJ whole genome shotgun (WGS) entry which is preliminary data.</text>
</comment>
<dbReference type="InterPro" id="IPR002110">
    <property type="entry name" value="Ankyrin_rpt"/>
</dbReference>
<feature type="repeat" description="ANK" evidence="3">
    <location>
        <begin position="158"/>
        <end position="190"/>
    </location>
</feature>
<dbReference type="InterPro" id="IPR036770">
    <property type="entry name" value="Ankyrin_rpt-contain_sf"/>
</dbReference>
<evidence type="ECO:0000256" key="2">
    <source>
        <dbReference type="ARBA" id="ARBA00023043"/>
    </source>
</evidence>
<proteinExistence type="predicted"/>
<feature type="repeat" description="ANK" evidence="3">
    <location>
        <begin position="191"/>
        <end position="223"/>
    </location>
</feature>
<dbReference type="PANTHER" id="PTHR24171">
    <property type="entry name" value="ANKYRIN REPEAT DOMAIN-CONTAINING PROTEIN 39-RELATED"/>
    <property type="match status" value="1"/>
</dbReference>
<feature type="repeat" description="ANK" evidence="3">
    <location>
        <begin position="223"/>
        <end position="255"/>
    </location>
</feature>
<sequence length="287" mass="30593">MPATACRCSRPGERCAACPSTSLPLPSLAKPDEEGDEASDEDDGEEDGVASPEELSVWSVTPSTSGTNGPARYEAYVVEEALFLLLDFVRRIPGFSEFFLVNWGGEQAVTWAAFGRKSELSTSNHLERFWQTMKTSFLVDTTKSSLTQLIRTVLTESRPYTPLHLAARRNDAKAVGALITAGADKEASGEDGETPLCVAAESGHTDVVKALLEAGANTEATCRGHTPLHLATRGGHAGAVRALLAAGARREALTTDGQTALDLARSARSWLGLGWGRRDLVELLQGP</sequence>
<dbReference type="Proteomes" id="UP000612055">
    <property type="component" value="Unassembled WGS sequence"/>
</dbReference>
<dbReference type="SUPFAM" id="SSF48403">
    <property type="entry name" value="Ankyrin repeat"/>
    <property type="match status" value="1"/>
</dbReference>
<keyword evidence="1" id="KW-0677">Repeat</keyword>
<dbReference type="PROSITE" id="PS50297">
    <property type="entry name" value="ANK_REP_REGION"/>
    <property type="match status" value="3"/>
</dbReference>
<dbReference type="AlphaFoldDB" id="A0A835XQJ0"/>
<feature type="region of interest" description="Disordered" evidence="4">
    <location>
        <begin position="1"/>
        <end position="69"/>
    </location>
</feature>
<dbReference type="PROSITE" id="PS50088">
    <property type="entry name" value="ANK_REPEAT"/>
    <property type="match status" value="3"/>
</dbReference>
<name>A0A835XQJ0_9CHLO</name>
<reference evidence="5" key="1">
    <citation type="journal article" date="2020" name="bioRxiv">
        <title>Comparative genomics of Chlamydomonas.</title>
        <authorList>
            <person name="Craig R.J."/>
            <person name="Hasan A.R."/>
            <person name="Ness R.W."/>
            <person name="Keightley P.D."/>
        </authorList>
    </citation>
    <scope>NUCLEOTIDE SEQUENCE</scope>
    <source>
        <strain evidence="5">CCAP 11/70</strain>
    </source>
</reference>
<dbReference type="Pfam" id="PF00023">
    <property type="entry name" value="Ank"/>
    <property type="match status" value="1"/>
</dbReference>
<protein>
    <submittedName>
        <fullName evidence="5">Uncharacterized protein</fullName>
    </submittedName>
</protein>
<feature type="compositionally biased region" description="Polar residues" evidence="4">
    <location>
        <begin position="58"/>
        <end position="68"/>
    </location>
</feature>
<accession>A0A835XQJ0</accession>
<feature type="compositionally biased region" description="Acidic residues" evidence="4">
    <location>
        <begin position="33"/>
        <end position="48"/>
    </location>
</feature>
<gene>
    <name evidence="5" type="ORF">HYH03_012277</name>
</gene>
<evidence type="ECO:0000313" key="5">
    <source>
        <dbReference type="EMBL" id="KAG2489257.1"/>
    </source>
</evidence>
<keyword evidence="2 3" id="KW-0040">ANK repeat</keyword>
<evidence type="ECO:0000256" key="4">
    <source>
        <dbReference type="SAM" id="MobiDB-lite"/>
    </source>
</evidence>
<dbReference type="Pfam" id="PF12796">
    <property type="entry name" value="Ank_2"/>
    <property type="match status" value="1"/>
</dbReference>
<organism evidence="5 6">
    <name type="scientific">Edaphochlamys debaryana</name>
    <dbReference type="NCBI Taxonomy" id="47281"/>
    <lineage>
        <taxon>Eukaryota</taxon>
        <taxon>Viridiplantae</taxon>
        <taxon>Chlorophyta</taxon>
        <taxon>core chlorophytes</taxon>
        <taxon>Chlorophyceae</taxon>
        <taxon>CS clade</taxon>
        <taxon>Chlamydomonadales</taxon>
        <taxon>Chlamydomonadales incertae sedis</taxon>
        <taxon>Edaphochlamys</taxon>
    </lineage>
</organism>
<evidence type="ECO:0000313" key="6">
    <source>
        <dbReference type="Proteomes" id="UP000612055"/>
    </source>
</evidence>
<dbReference type="Gene3D" id="1.25.40.20">
    <property type="entry name" value="Ankyrin repeat-containing domain"/>
    <property type="match status" value="1"/>
</dbReference>